<evidence type="ECO:0000259" key="4">
    <source>
        <dbReference type="Pfam" id="PF14257"/>
    </source>
</evidence>
<dbReference type="EMBL" id="CP087164">
    <property type="protein sequence ID" value="UGS39178.1"/>
    <property type="molecule type" value="Genomic_DNA"/>
</dbReference>
<name>A0A9E7C775_9ACTN</name>
<evidence type="ECO:0000313" key="5">
    <source>
        <dbReference type="EMBL" id="UGS39178.1"/>
    </source>
</evidence>
<dbReference type="RefSeq" id="WP_259313182.1">
    <property type="nucleotide sequence ID" value="NZ_CP087164.1"/>
</dbReference>
<protein>
    <recommendedName>
        <fullName evidence="4">DUF4349 domain-containing protein</fullName>
    </recommendedName>
</protein>
<feature type="region of interest" description="Disordered" evidence="2">
    <location>
        <begin position="137"/>
        <end position="203"/>
    </location>
</feature>
<dbReference type="Proteomes" id="UP001162834">
    <property type="component" value="Chromosome"/>
</dbReference>
<evidence type="ECO:0000313" key="6">
    <source>
        <dbReference type="Proteomes" id="UP001162834"/>
    </source>
</evidence>
<gene>
    <name evidence="5" type="ORF">DSM104329_05610</name>
</gene>
<accession>A0A9E7C775</accession>
<sequence length="426" mass="43193">MSRRDPTLDPVAARELEALEAALRGDAVEPDLSDLAVLAEDLQAVTPRPSEDFTARLDERAAAGFPQAGSAAGAQPRRLRRWPAVRVRLFTPLAARSLAAAVVVVVVAAALLSGGGSGGGTASDTIAAGGDASTATSAAGAESSRDGAASPSSSAPSTSSGEQAAPPSSAQSGSGGTLGSATAPGSSSGAGTEPGRRRVERTADLEVSVARDRFDEAAARVPQIAAGADAIVETSSVSTAAGDGRATFSLRVPVGGLEQTLADLSELGRVESRHETGVDVTGAFVSASDRLGDLVAERSSVRRRLAAETDTEAANRLRDRLDELQREIASARATMATMRERTSYARVSFDLTTSRDRPGGGAGDGSDQGWTIGDALSDAGSILAGVAGGLIVGLAVGAPLIVLLAALLVWRGALRRRRRERALGPA</sequence>
<feature type="compositionally biased region" description="Low complexity" evidence="2">
    <location>
        <begin position="137"/>
        <end position="172"/>
    </location>
</feature>
<proteinExistence type="predicted"/>
<reference evidence="5" key="1">
    <citation type="journal article" date="2022" name="Int. J. Syst. Evol. Microbiol.">
        <title>Pseudomonas aegrilactucae sp. nov. and Pseudomonas morbosilactucae sp. nov., pathogens causing bacterial rot of lettuce in Japan.</title>
        <authorList>
            <person name="Sawada H."/>
            <person name="Fujikawa T."/>
            <person name="Satou M."/>
        </authorList>
    </citation>
    <scope>NUCLEOTIDE SEQUENCE</scope>
    <source>
        <strain evidence="5">0166_1</strain>
    </source>
</reference>
<feature type="coiled-coil region" evidence="1">
    <location>
        <begin position="307"/>
        <end position="341"/>
    </location>
</feature>
<keyword evidence="1" id="KW-0175">Coiled coil</keyword>
<dbReference type="InterPro" id="IPR025645">
    <property type="entry name" value="DUF4349"/>
</dbReference>
<dbReference type="Pfam" id="PF14257">
    <property type="entry name" value="DUF4349"/>
    <property type="match status" value="1"/>
</dbReference>
<feature type="compositionally biased region" description="Low complexity" evidence="2">
    <location>
        <begin position="179"/>
        <end position="193"/>
    </location>
</feature>
<feature type="compositionally biased region" description="Basic and acidic residues" evidence="2">
    <location>
        <begin position="194"/>
        <end position="203"/>
    </location>
</feature>
<feature type="domain" description="DUF4349" evidence="4">
    <location>
        <begin position="197"/>
        <end position="410"/>
    </location>
</feature>
<feature type="transmembrane region" description="Helical" evidence="3">
    <location>
        <begin position="382"/>
        <end position="410"/>
    </location>
</feature>
<dbReference type="AlphaFoldDB" id="A0A9E7C775"/>
<evidence type="ECO:0000256" key="1">
    <source>
        <dbReference type="SAM" id="Coils"/>
    </source>
</evidence>
<keyword evidence="3" id="KW-0812">Transmembrane</keyword>
<keyword evidence="3" id="KW-1133">Transmembrane helix</keyword>
<evidence type="ECO:0000256" key="3">
    <source>
        <dbReference type="SAM" id="Phobius"/>
    </source>
</evidence>
<dbReference type="KEGG" id="sbae:DSM104329_05610"/>
<organism evidence="5 6">
    <name type="scientific">Capillimicrobium parvum</name>
    <dbReference type="NCBI Taxonomy" id="2884022"/>
    <lineage>
        <taxon>Bacteria</taxon>
        <taxon>Bacillati</taxon>
        <taxon>Actinomycetota</taxon>
        <taxon>Thermoleophilia</taxon>
        <taxon>Solirubrobacterales</taxon>
        <taxon>Capillimicrobiaceae</taxon>
        <taxon>Capillimicrobium</taxon>
    </lineage>
</organism>
<keyword evidence="6" id="KW-1185">Reference proteome</keyword>
<keyword evidence="3" id="KW-0472">Membrane</keyword>
<evidence type="ECO:0000256" key="2">
    <source>
        <dbReference type="SAM" id="MobiDB-lite"/>
    </source>
</evidence>